<evidence type="ECO:0000313" key="3">
    <source>
        <dbReference type="EMBL" id="MDT7832113.1"/>
    </source>
</evidence>
<keyword evidence="3" id="KW-0808">Transferase</keyword>
<evidence type="ECO:0000256" key="1">
    <source>
        <dbReference type="SAM" id="Phobius"/>
    </source>
</evidence>
<feature type="transmembrane region" description="Helical" evidence="1">
    <location>
        <begin position="79"/>
        <end position="105"/>
    </location>
</feature>
<sequence>MKRLFIHHPLFRLLSPVFSGVIVYLLIILFSNDVGQLQEQFLGEDLYVCIGLSYVIQEVSRLLIVLFKKLPIYKSNITTIVLQVLFSIALTIGLVTMSISLYYKYIVGFSVTSDDLFMFNSVFSVISIIYILLYLSHLYLYKMNSDKLKLEEQIKQHIEEDFYEFKKGINPELLFESFEALLVLTQNSQDKADDFIDYLATIYRYLLSSREKQLVSVLEELKVLSEFEKLMNSLPYRSVHIQQKITSDFLVVPGSLLSIIEKIVKETIVSKDIHLLITLSEEETHVVLNYEYQDKIQTRFNIDQFEEIIHVYEIYSTLKIDLKETETERSLYIPKLLTKP</sequence>
<keyword evidence="1" id="KW-0812">Transmembrane</keyword>
<feature type="transmembrane region" description="Helical" evidence="1">
    <location>
        <begin position="117"/>
        <end position="140"/>
    </location>
</feature>
<organism evidence="3 4">
    <name type="scientific">Asprobacillus argus</name>
    <dbReference type="NCBI Taxonomy" id="3076534"/>
    <lineage>
        <taxon>Bacteria</taxon>
        <taxon>Pseudomonadati</taxon>
        <taxon>Bacteroidota</taxon>
        <taxon>Flavobacteriia</taxon>
        <taxon>Flavobacteriales</taxon>
        <taxon>Flavobacteriaceae</taxon>
        <taxon>Asprobacillus</taxon>
    </lineage>
</organism>
<evidence type="ECO:0000259" key="2">
    <source>
        <dbReference type="Pfam" id="PF06580"/>
    </source>
</evidence>
<keyword evidence="4" id="KW-1185">Reference proteome</keyword>
<feature type="domain" description="Signal transduction histidine kinase internal region" evidence="2">
    <location>
        <begin position="166"/>
        <end position="231"/>
    </location>
</feature>
<keyword evidence="1" id="KW-0472">Membrane</keyword>
<gene>
    <name evidence="3" type="ORF">RQM59_06955</name>
</gene>
<feature type="transmembrane region" description="Helical" evidence="1">
    <location>
        <begin position="12"/>
        <end position="30"/>
    </location>
</feature>
<keyword evidence="3" id="KW-0418">Kinase</keyword>
<keyword evidence="1" id="KW-1133">Transmembrane helix</keyword>
<evidence type="ECO:0000313" key="4">
    <source>
        <dbReference type="Proteomes" id="UP001257277"/>
    </source>
</evidence>
<comment type="caution">
    <text evidence="3">The sequence shown here is derived from an EMBL/GenBank/DDBJ whole genome shotgun (WGS) entry which is preliminary data.</text>
</comment>
<proteinExistence type="predicted"/>
<reference evidence="3 4" key="1">
    <citation type="submission" date="2023-09" db="EMBL/GenBank/DDBJ databases">
        <title>Novel taxa isolated from Blanes Bay.</title>
        <authorList>
            <person name="Rey-Velasco X."/>
            <person name="Lucena T."/>
        </authorList>
    </citation>
    <scope>NUCLEOTIDE SEQUENCE [LARGE SCALE GENOMIC DNA]</scope>
    <source>
        <strain evidence="3 4">S356</strain>
    </source>
</reference>
<accession>A0ABU3LEV0</accession>
<dbReference type="EMBL" id="JAVTTO010000002">
    <property type="protein sequence ID" value="MDT7832113.1"/>
    <property type="molecule type" value="Genomic_DNA"/>
</dbReference>
<feature type="transmembrane region" description="Helical" evidence="1">
    <location>
        <begin position="45"/>
        <end position="67"/>
    </location>
</feature>
<protein>
    <submittedName>
        <fullName evidence="3">Histidine kinase</fullName>
    </submittedName>
</protein>
<name>A0ABU3LEV0_9FLAO</name>
<dbReference type="RefSeq" id="WP_349241364.1">
    <property type="nucleotide sequence ID" value="NZ_JAVTTO010000002.1"/>
</dbReference>
<dbReference type="Proteomes" id="UP001257277">
    <property type="component" value="Unassembled WGS sequence"/>
</dbReference>
<dbReference type="Pfam" id="PF06580">
    <property type="entry name" value="His_kinase"/>
    <property type="match status" value="1"/>
</dbReference>
<dbReference type="InterPro" id="IPR010559">
    <property type="entry name" value="Sig_transdc_His_kin_internal"/>
</dbReference>
<dbReference type="GO" id="GO:0016301">
    <property type="term" value="F:kinase activity"/>
    <property type="evidence" value="ECO:0007669"/>
    <property type="project" value="UniProtKB-KW"/>
</dbReference>